<gene>
    <name evidence="3" type="primary">LOC118898228</name>
</gene>
<keyword evidence="2" id="KW-1185">Reference proteome</keyword>
<dbReference type="Proteomes" id="UP000694857">
    <property type="component" value="Chromosome 1"/>
</dbReference>
<evidence type="ECO:0000256" key="1">
    <source>
        <dbReference type="SAM" id="MobiDB-lite"/>
    </source>
</evidence>
<sequence length="271" mass="28886">MGMMSKDELMQGQRTGRRVSTERRAQVASPVPEGTGAHRGASAGQLGSRLRLPGAGKRDGGRERRKEGRRKECPGGRGLVGALGAGDRDGGGRARDAETRRQTALSPSTGGGRRVQEARGPAGPGLGTRPPGRGREWEERSPSSLACFLVCPRPCAQHQDGAGRLRRSPLVLAVVPGSGGGRTTGGDRGATPLFPTFFRSFWGLGGVCADLEPARRWGSGGEIVGHSEDSDHTSREGPPSSEWPGDCICRWYEEVKTQTAYQLKLILKRCH</sequence>
<dbReference type="OrthoDB" id="10370627at2759"/>
<feature type="region of interest" description="Disordered" evidence="1">
    <location>
        <begin position="1"/>
        <end position="139"/>
    </location>
</feature>
<feature type="compositionally biased region" description="Basic and acidic residues" evidence="1">
    <location>
        <begin position="56"/>
        <end position="74"/>
    </location>
</feature>
<proteinExistence type="predicted"/>
<accession>A0A8B8XX81</accession>
<protein>
    <submittedName>
        <fullName evidence="3">Uncharacterized protein LOC118898228</fullName>
    </submittedName>
</protein>
<dbReference type="AlphaFoldDB" id="A0A8B8XX81"/>
<evidence type="ECO:0000313" key="3">
    <source>
        <dbReference type="RefSeq" id="XP_036714249.1"/>
    </source>
</evidence>
<dbReference type="GeneID" id="118898228"/>
<feature type="compositionally biased region" description="Gly residues" evidence="1">
    <location>
        <begin position="75"/>
        <end position="84"/>
    </location>
</feature>
<feature type="region of interest" description="Disordered" evidence="1">
    <location>
        <begin position="219"/>
        <end position="242"/>
    </location>
</feature>
<reference evidence="3" key="1">
    <citation type="submission" date="2025-08" db="UniProtKB">
        <authorList>
            <consortium name="RefSeq"/>
        </authorList>
    </citation>
    <scope>IDENTIFICATION</scope>
    <source>
        <tissue evidence="3">Epidermis and Blubber</tissue>
    </source>
</reference>
<name>A0A8B8XX81_BALMU</name>
<organism evidence="2 3">
    <name type="scientific">Balaenoptera musculus</name>
    <name type="common">Blue whale</name>
    <dbReference type="NCBI Taxonomy" id="9771"/>
    <lineage>
        <taxon>Eukaryota</taxon>
        <taxon>Metazoa</taxon>
        <taxon>Chordata</taxon>
        <taxon>Craniata</taxon>
        <taxon>Vertebrata</taxon>
        <taxon>Euteleostomi</taxon>
        <taxon>Mammalia</taxon>
        <taxon>Eutheria</taxon>
        <taxon>Laurasiatheria</taxon>
        <taxon>Artiodactyla</taxon>
        <taxon>Whippomorpha</taxon>
        <taxon>Cetacea</taxon>
        <taxon>Mysticeti</taxon>
        <taxon>Balaenopteridae</taxon>
        <taxon>Balaenoptera</taxon>
    </lineage>
</organism>
<dbReference type="KEGG" id="bmus:118898228"/>
<evidence type="ECO:0000313" key="2">
    <source>
        <dbReference type="Proteomes" id="UP000694857"/>
    </source>
</evidence>
<feature type="compositionally biased region" description="Basic and acidic residues" evidence="1">
    <location>
        <begin position="86"/>
        <end position="101"/>
    </location>
</feature>
<dbReference type="RefSeq" id="XP_036714249.1">
    <property type="nucleotide sequence ID" value="XM_036858354.1"/>
</dbReference>
<feature type="compositionally biased region" description="Basic and acidic residues" evidence="1">
    <location>
        <begin position="225"/>
        <end position="235"/>
    </location>
</feature>